<comment type="caution">
    <text evidence="7">The sequence shown here is derived from an EMBL/GenBank/DDBJ whole genome shotgun (WGS) entry which is preliminary data.</text>
</comment>
<gene>
    <name evidence="7" type="ORF">Dac01nite_04450</name>
</gene>
<dbReference type="CDD" id="cd00887">
    <property type="entry name" value="MoeA"/>
    <property type="match status" value="1"/>
</dbReference>
<organism evidence="7 8">
    <name type="scientific">Demequina activiva</name>
    <dbReference type="NCBI Taxonomy" id="1582364"/>
    <lineage>
        <taxon>Bacteria</taxon>
        <taxon>Bacillati</taxon>
        <taxon>Actinomycetota</taxon>
        <taxon>Actinomycetes</taxon>
        <taxon>Micrococcales</taxon>
        <taxon>Demequinaceae</taxon>
        <taxon>Demequina</taxon>
    </lineage>
</organism>
<evidence type="ECO:0000259" key="6">
    <source>
        <dbReference type="SMART" id="SM00852"/>
    </source>
</evidence>
<dbReference type="GO" id="GO:0006777">
    <property type="term" value="P:Mo-molybdopterin cofactor biosynthetic process"/>
    <property type="evidence" value="ECO:0007669"/>
    <property type="project" value="UniProtKB-UniRule"/>
</dbReference>
<keyword evidence="5" id="KW-0808">Transferase</keyword>
<dbReference type="Pfam" id="PF00994">
    <property type="entry name" value="MoCF_biosynth"/>
    <property type="match status" value="1"/>
</dbReference>
<dbReference type="SUPFAM" id="SSF63882">
    <property type="entry name" value="MoeA N-terminal region -like"/>
    <property type="match status" value="1"/>
</dbReference>
<keyword evidence="3 5" id="KW-0500">Molybdenum</keyword>
<comment type="catalytic activity">
    <reaction evidence="4">
        <text>adenylyl-molybdopterin + molybdate = Mo-molybdopterin + AMP + H(+)</text>
        <dbReference type="Rhea" id="RHEA:35047"/>
        <dbReference type="ChEBI" id="CHEBI:15378"/>
        <dbReference type="ChEBI" id="CHEBI:36264"/>
        <dbReference type="ChEBI" id="CHEBI:62727"/>
        <dbReference type="ChEBI" id="CHEBI:71302"/>
        <dbReference type="ChEBI" id="CHEBI:456215"/>
        <dbReference type="EC" id="2.10.1.1"/>
    </reaction>
</comment>
<evidence type="ECO:0000313" key="7">
    <source>
        <dbReference type="EMBL" id="GIG53693.1"/>
    </source>
</evidence>
<evidence type="ECO:0000256" key="2">
    <source>
        <dbReference type="ARBA" id="ARBA00010763"/>
    </source>
</evidence>
<dbReference type="SUPFAM" id="SSF53218">
    <property type="entry name" value="Molybdenum cofactor biosynthesis proteins"/>
    <property type="match status" value="1"/>
</dbReference>
<feature type="domain" description="MoaB/Mog" evidence="6">
    <location>
        <begin position="215"/>
        <end position="356"/>
    </location>
</feature>
<comment type="similarity">
    <text evidence="2 5">Belongs to the MoeA family.</text>
</comment>
<accession>A0A919Q3E0</accession>
<comment type="function">
    <text evidence="1 5">Catalyzes the insertion of molybdate into adenylated molybdopterin with the concomitant release of AMP.</text>
</comment>
<dbReference type="EMBL" id="BONR01000001">
    <property type="protein sequence ID" value="GIG53693.1"/>
    <property type="molecule type" value="Genomic_DNA"/>
</dbReference>
<dbReference type="SMART" id="SM00852">
    <property type="entry name" value="MoCF_biosynth"/>
    <property type="match status" value="1"/>
</dbReference>
<dbReference type="SUPFAM" id="SSF63867">
    <property type="entry name" value="MoeA C-terminal domain-like"/>
    <property type="match status" value="1"/>
</dbReference>
<evidence type="ECO:0000256" key="3">
    <source>
        <dbReference type="ARBA" id="ARBA00022505"/>
    </source>
</evidence>
<keyword evidence="5" id="KW-0501">Molybdenum cofactor biosynthesis</keyword>
<proteinExistence type="inferred from homology"/>
<evidence type="ECO:0000256" key="1">
    <source>
        <dbReference type="ARBA" id="ARBA00002901"/>
    </source>
</evidence>
<dbReference type="InterPro" id="IPR001453">
    <property type="entry name" value="MoaB/Mog_dom"/>
</dbReference>
<sequence length="442" mass="45702">MIPIVAVRCVTRVTRVPAIRRGCPARAGHGTMGGMSARSLADHRDAVAQALRPGLVLDVLLADAVGATLAEHLVAGADLPPAPVAERDGYALLAEDTAEAGPEQPVTLAVSHDVSFDARAPRRHVRRAAARIPSGAPVPMGADAVVPLTDTDGGVAKVAILRPVRAGDGVRPAGFDATSGAVLVSEGTRLGPRQIAAAAALGRVRVRVRPVPRVVVIAVGDELIEPGASRPGGGVPEATTHMIAALVQEAGAKPYRVGAVPDDALQLRAALEDQLVRADMVITTGGLSDAAQDTVAEVLSRMGSFDVVDLQLRPGRRHGLGVIPAGERDVPVVALPGSPAAAAMGFEAYVRRAVRVLCGHPNVERAPFRARSRRRWIAPPGVVTGMPVVVDRDDSGRLAVTPLGAENLSLADLARADAVVWSGPEPRVVDVGDEVQCTVWGG</sequence>
<comment type="cofactor">
    <cofactor evidence="5">
        <name>Mg(2+)</name>
        <dbReference type="ChEBI" id="CHEBI:18420"/>
    </cofactor>
</comment>
<dbReference type="InterPro" id="IPR036425">
    <property type="entry name" value="MoaB/Mog-like_dom_sf"/>
</dbReference>
<evidence type="ECO:0000256" key="5">
    <source>
        <dbReference type="RuleBase" id="RU365090"/>
    </source>
</evidence>
<reference evidence="7" key="1">
    <citation type="submission" date="2021-01" db="EMBL/GenBank/DDBJ databases">
        <title>Whole genome shotgun sequence of Demequina activiva NBRC 110675.</title>
        <authorList>
            <person name="Komaki H."/>
            <person name="Tamura T."/>
        </authorList>
    </citation>
    <scope>NUCLEOTIDE SEQUENCE</scope>
    <source>
        <strain evidence="7">NBRC 110675</strain>
    </source>
</reference>
<dbReference type="EC" id="2.10.1.1" evidence="5"/>
<dbReference type="InterPro" id="IPR038987">
    <property type="entry name" value="MoeA-like"/>
</dbReference>
<dbReference type="NCBIfam" id="NF045515">
    <property type="entry name" value="Glp_gephyrin"/>
    <property type="match status" value="1"/>
</dbReference>
<comment type="pathway">
    <text evidence="5">Cofactor biosynthesis; molybdopterin biosynthesis.</text>
</comment>
<dbReference type="Pfam" id="PF03453">
    <property type="entry name" value="MoeA_N"/>
    <property type="match status" value="1"/>
</dbReference>
<keyword evidence="5" id="KW-0479">Metal-binding</keyword>
<dbReference type="AlphaFoldDB" id="A0A919Q3E0"/>
<keyword evidence="8" id="KW-1185">Reference proteome</keyword>
<dbReference type="PANTHER" id="PTHR10192">
    <property type="entry name" value="MOLYBDOPTERIN BIOSYNTHESIS PROTEIN"/>
    <property type="match status" value="1"/>
</dbReference>
<dbReference type="Gene3D" id="3.90.105.10">
    <property type="entry name" value="Molybdopterin biosynthesis moea protein, domain 2"/>
    <property type="match status" value="1"/>
</dbReference>
<dbReference type="GO" id="GO:0061599">
    <property type="term" value="F:molybdopterin molybdotransferase activity"/>
    <property type="evidence" value="ECO:0007669"/>
    <property type="project" value="UniProtKB-UniRule"/>
</dbReference>
<dbReference type="InterPro" id="IPR005110">
    <property type="entry name" value="MoeA_linker/N"/>
</dbReference>
<dbReference type="InterPro" id="IPR036688">
    <property type="entry name" value="MoeA_C_domain_IV_sf"/>
</dbReference>
<dbReference type="Gene3D" id="2.170.190.11">
    <property type="entry name" value="Molybdopterin biosynthesis moea protein, domain 3"/>
    <property type="match status" value="1"/>
</dbReference>
<dbReference type="InterPro" id="IPR036135">
    <property type="entry name" value="MoeA_linker/N_sf"/>
</dbReference>
<evidence type="ECO:0000313" key="8">
    <source>
        <dbReference type="Proteomes" id="UP000652354"/>
    </source>
</evidence>
<dbReference type="Gene3D" id="2.40.340.10">
    <property type="entry name" value="MoeA, C-terminal, domain IV"/>
    <property type="match status" value="1"/>
</dbReference>
<dbReference type="Gene3D" id="3.40.980.10">
    <property type="entry name" value="MoaB/Mog-like domain"/>
    <property type="match status" value="1"/>
</dbReference>
<evidence type="ECO:0000256" key="4">
    <source>
        <dbReference type="ARBA" id="ARBA00047317"/>
    </source>
</evidence>
<dbReference type="GO" id="GO:0005829">
    <property type="term" value="C:cytosol"/>
    <property type="evidence" value="ECO:0007669"/>
    <property type="project" value="TreeGrafter"/>
</dbReference>
<name>A0A919Q3E0_9MICO</name>
<protein>
    <recommendedName>
        <fullName evidence="5">Molybdopterin molybdenumtransferase</fullName>
        <ecNumber evidence="5">2.10.1.1</ecNumber>
    </recommendedName>
</protein>
<keyword evidence="5" id="KW-0460">Magnesium</keyword>
<dbReference type="GO" id="GO:0046872">
    <property type="term" value="F:metal ion binding"/>
    <property type="evidence" value="ECO:0007669"/>
    <property type="project" value="UniProtKB-UniRule"/>
</dbReference>
<dbReference type="Proteomes" id="UP000652354">
    <property type="component" value="Unassembled WGS sequence"/>
</dbReference>
<dbReference type="PANTHER" id="PTHR10192:SF5">
    <property type="entry name" value="GEPHYRIN"/>
    <property type="match status" value="1"/>
</dbReference>